<feature type="domain" description="DUF8083" evidence="2">
    <location>
        <begin position="10"/>
        <end position="330"/>
    </location>
</feature>
<dbReference type="EMBL" id="JADPRT010000003">
    <property type="protein sequence ID" value="MBF9068380.1"/>
    <property type="molecule type" value="Genomic_DNA"/>
</dbReference>
<organism evidence="3 4">
    <name type="scientific">Streptacidiphilus fuscans</name>
    <dbReference type="NCBI Taxonomy" id="2789292"/>
    <lineage>
        <taxon>Bacteria</taxon>
        <taxon>Bacillati</taxon>
        <taxon>Actinomycetota</taxon>
        <taxon>Actinomycetes</taxon>
        <taxon>Kitasatosporales</taxon>
        <taxon>Streptomycetaceae</taxon>
        <taxon>Streptacidiphilus</taxon>
    </lineage>
</organism>
<evidence type="ECO:0000313" key="4">
    <source>
        <dbReference type="Proteomes" id="UP000657385"/>
    </source>
</evidence>
<dbReference type="AlphaFoldDB" id="A0A931AZH2"/>
<evidence type="ECO:0000256" key="1">
    <source>
        <dbReference type="SAM" id="MobiDB-lite"/>
    </source>
</evidence>
<feature type="region of interest" description="Disordered" evidence="1">
    <location>
        <begin position="162"/>
        <end position="220"/>
    </location>
</feature>
<sequence length="333" mass="36948">MLRTSVHPPYAAYLRVYEPLAAFAEPERSYWQGYAAGRPHPSAVDERRGRLADLIAMPPVAIPERESRDAFVHEADGVLYLCPWRTRLRSWLALSELREELPLPLLDAAVPPVVRAQAEADWDRWRTRHPDGRPWILTSTWNIPVRWFLLFGEEEREFVPSALEDAAGPERGGSGAVDSSGAEDGAPTADGGAQARDASADGVSSAGAQEDAAGAKRRTAPVLRYRTPMAQARRRVARGYRVLRETLDEGPLVAGVEEVGRWLEEFHPRSLVELDYGGLVHAIPEEGLADDRSAEDVAEGVAALREGDPVRAGRCYRSVTERWRRVQDLQFAN</sequence>
<gene>
    <name evidence="3" type="ORF">I2501_10065</name>
</gene>
<name>A0A931AZH2_9ACTN</name>
<evidence type="ECO:0000313" key="3">
    <source>
        <dbReference type="EMBL" id="MBF9068380.1"/>
    </source>
</evidence>
<reference evidence="3" key="1">
    <citation type="submission" date="2020-11" db="EMBL/GenBank/DDBJ databases">
        <title>Isolation and identification of active actinomycetes.</title>
        <authorList>
            <person name="Yu B."/>
        </authorList>
    </citation>
    <scope>NUCLEOTIDE SEQUENCE</scope>
    <source>
        <strain evidence="3">NEAU-YB345</strain>
    </source>
</reference>
<dbReference type="Proteomes" id="UP000657385">
    <property type="component" value="Unassembled WGS sequence"/>
</dbReference>
<keyword evidence="4" id="KW-1185">Reference proteome</keyword>
<evidence type="ECO:0000259" key="2">
    <source>
        <dbReference type="Pfam" id="PF26312"/>
    </source>
</evidence>
<dbReference type="InterPro" id="IPR058396">
    <property type="entry name" value="DUF8083"/>
</dbReference>
<comment type="caution">
    <text evidence="3">The sequence shown here is derived from an EMBL/GenBank/DDBJ whole genome shotgun (WGS) entry which is preliminary data.</text>
</comment>
<accession>A0A931AZH2</accession>
<dbReference type="RefSeq" id="WP_196193656.1">
    <property type="nucleotide sequence ID" value="NZ_JADPRT010000003.1"/>
</dbReference>
<proteinExistence type="predicted"/>
<dbReference type="Pfam" id="PF26312">
    <property type="entry name" value="DUF8083"/>
    <property type="match status" value="1"/>
</dbReference>
<feature type="compositionally biased region" description="Low complexity" evidence="1">
    <location>
        <begin position="195"/>
        <end position="208"/>
    </location>
</feature>
<protein>
    <recommendedName>
        <fullName evidence="2">DUF8083 domain-containing protein</fullName>
    </recommendedName>
</protein>